<keyword evidence="1" id="KW-0812">Transmembrane</keyword>
<evidence type="ECO:0000313" key="3">
    <source>
        <dbReference type="Proteomes" id="UP000236173"/>
    </source>
</evidence>
<organism evidence="2 3">
    <name type="scientific">Candidatus Fervidibacter japonicus</name>
    <dbReference type="NCBI Taxonomy" id="2035412"/>
    <lineage>
        <taxon>Bacteria</taxon>
        <taxon>Candidatus Fervidibacterota</taxon>
        <taxon>Candidatus Fervidibacter</taxon>
    </lineage>
</organism>
<evidence type="ECO:0000256" key="1">
    <source>
        <dbReference type="SAM" id="Phobius"/>
    </source>
</evidence>
<keyword evidence="1" id="KW-1133">Transmembrane helix</keyword>
<keyword evidence="1" id="KW-0472">Membrane</keyword>
<dbReference type="Proteomes" id="UP000236173">
    <property type="component" value="Unassembled WGS sequence"/>
</dbReference>
<protein>
    <submittedName>
        <fullName evidence="2">Uncharacterized protein</fullName>
    </submittedName>
</protein>
<sequence>MRREVPMWLAIVVVAVVVGLIGLIYFWRWQQAPSIPPEVQEQIEAGKAPPIRRVPKR</sequence>
<proteinExistence type="predicted"/>
<gene>
    <name evidence="2" type="ORF">HRbin17_02593</name>
</gene>
<evidence type="ECO:0000313" key="2">
    <source>
        <dbReference type="EMBL" id="GBD00059.1"/>
    </source>
</evidence>
<dbReference type="AlphaFoldDB" id="A0A2H5XFV0"/>
<comment type="caution">
    <text evidence="2">The sequence shown here is derived from an EMBL/GenBank/DDBJ whole genome shotgun (WGS) entry which is preliminary data.</text>
</comment>
<feature type="transmembrane region" description="Helical" evidence="1">
    <location>
        <begin position="7"/>
        <end position="27"/>
    </location>
</feature>
<dbReference type="EMBL" id="BEHT01000049">
    <property type="protein sequence ID" value="GBD00059.1"/>
    <property type="molecule type" value="Genomic_DNA"/>
</dbReference>
<accession>A0A2H5XFV0</accession>
<reference evidence="3" key="1">
    <citation type="submission" date="2017-09" db="EMBL/GenBank/DDBJ databases">
        <title>Metaegenomics of thermophilic ammonia-oxidizing enrichment culture.</title>
        <authorList>
            <person name="Kato S."/>
            <person name="Suzuki K."/>
        </authorList>
    </citation>
    <scope>NUCLEOTIDE SEQUENCE [LARGE SCALE GENOMIC DNA]</scope>
</reference>
<name>A0A2H5XFV0_9BACT</name>